<dbReference type="EC" id="2.1.1.176" evidence="3"/>
<feature type="binding site" evidence="13">
    <location>
        <position position="335"/>
    </location>
    <ligand>
        <name>S-adenosyl-L-methionine</name>
        <dbReference type="ChEBI" id="CHEBI:59789"/>
    </ligand>
</feature>
<proteinExistence type="inferred from homology"/>
<dbReference type="EMBL" id="FQXI01000009">
    <property type="protein sequence ID" value="SHH44171.1"/>
    <property type="molecule type" value="Genomic_DNA"/>
</dbReference>
<comment type="catalytic activity">
    <reaction evidence="12">
        <text>cytidine(967) in 16S rRNA + S-adenosyl-L-methionine = 5-methylcytidine(967) in 16S rRNA + S-adenosyl-L-homocysteine + H(+)</text>
        <dbReference type="Rhea" id="RHEA:42748"/>
        <dbReference type="Rhea" id="RHEA-COMP:10219"/>
        <dbReference type="Rhea" id="RHEA-COMP:10220"/>
        <dbReference type="ChEBI" id="CHEBI:15378"/>
        <dbReference type="ChEBI" id="CHEBI:57856"/>
        <dbReference type="ChEBI" id="CHEBI:59789"/>
        <dbReference type="ChEBI" id="CHEBI:74483"/>
        <dbReference type="ChEBI" id="CHEBI:82748"/>
        <dbReference type="EC" id="2.1.1.176"/>
    </reaction>
</comment>
<name>A0A1M5T065_9FIRM</name>
<dbReference type="NCBIfam" id="TIGR00446">
    <property type="entry name" value="nop2p"/>
    <property type="match status" value="1"/>
</dbReference>
<evidence type="ECO:0000256" key="3">
    <source>
        <dbReference type="ARBA" id="ARBA00012140"/>
    </source>
</evidence>
<dbReference type="InterPro" id="IPR029063">
    <property type="entry name" value="SAM-dependent_MTases_sf"/>
</dbReference>
<accession>A0A1M5T065</accession>
<evidence type="ECO:0000313" key="16">
    <source>
        <dbReference type="Proteomes" id="UP000184032"/>
    </source>
</evidence>
<keyword evidence="8 13" id="KW-0949">S-adenosyl-L-methionine</keyword>
<comment type="function">
    <text evidence="1">Specifically methylates the cytosine at position 967 (m5C967) of 16S rRNA.</text>
</comment>
<keyword evidence="4" id="KW-0963">Cytoplasm</keyword>
<reference evidence="15 16" key="1">
    <citation type="submission" date="2016-11" db="EMBL/GenBank/DDBJ databases">
        <authorList>
            <person name="Jaros S."/>
            <person name="Januszkiewicz K."/>
            <person name="Wedrychowicz H."/>
        </authorList>
    </citation>
    <scope>NUCLEOTIDE SEQUENCE [LARGE SCALE GENOMIC DNA]</scope>
    <source>
        <strain evidence="15 16">DSM 21120</strain>
    </source>
</reference>
<dbReference type="GO" id="GO:0003723">
    <property type="term" value="F:RNA binding"/>
    <property type="evidence" value="ECO:0007669"/>
    <property type="project" value="UniProtKB-UniRule"/>
</dbReference>
<dbReference type="InterPro" id="IPR049560">
    <property type="entry name" value="MeTrfase_RsmB-F_NOP2_cat"/>
</dbReference>
<organism evidence="15 16">
    <name type="scientific">Anaerosphaera aminiphila DSM 21120</name>
    <dbReference type="NCBI Taxonomy" id="1120995"/>
    <lineage>
        <taxon>Bacteria</taxon>
        <taxon>Bacillati</taxon>
        <taxon>Bacillota</taxon>
        <taxon>Tissierellia</taxon>
        <taxon>Tissierellales</taxon>
        <taxon>Peptoniphilaceae</taxon>
        <taxon>Anaerosphaera</taxon>
    </lineage>
</organism>
<dbReference type="InterPro" id="IPR011023">
    <property type="entry name" value="Nop2p"/>
</dbReference>
<dbReference type="Gene3D" id="1.10.940.10">
    <property type="entry name" value="NusB-like"/>
    <property type="match status" value="1"/>
</dbReference>
<dbReference type="Gene3D" id="3.40.50.150">
    <property type="entry name" value="Vaccinia Virus protein VP39"/>
    <property type="match status" value="1"/>
</dbReference>
<dbReference type="PROSITE" id="PS51686">
    <property type="entry name" value="SAM_MT_RSMB_NOP"/>
    <property type="match status" value="1"/>
</dbReference>
<evidence type="ECO:0000256" key="6">
    <source>
        <dbReference type="ARBA" id="ARBA00022603"/>
    </source>
</evidence>
<dbReference type="InterPro" id="IPR004573">
    <property type="entry name" value="rRNA_ssu_MeTfrase_B"/>
</dbReference>
<dbReference type="NCBIfam" id="NF011494">
    <property type="entry name" value="PRK14902.1"/>
    <property type="match status" value="1"/>
</dbReference>
<dbReference type="GO" id="GO:0006355">
    <property type="term" value="P:regulation of DNA-templated transcription"/>
    <property type="evidence" value="ECO:0007669"/>
    <property type="project" value="InterPro"/>
</dbReference>
<feature type="binding site" evidence="13">
    <location>
        <position position="290"/>
    </location>
    <ligand>
        <name>S-adenosyl-L-methionine</name>
        <dbReference type="ChEBI" id="CHEBI:59789"/>
    </ligand>
</feature>
<evidence type="ECO:0000256" key="9">
    <source>
        <dbReference type="ARBA" id="ARBA00022884"/>
    </source>
</evidence>
<feature type="domain" description="SAM-dependent MTase RsmB/NOP-type" evidence="14">
    <location>
        <begin position="176"/>
        <end position="439"/>
    </location>
</feature>
<dbReference type="SUPFAM" id="SSF53335">
    <property type="entry name" value="S-adenosyl-L-methionine-dependent methyltransferases"/>
    <property type="match status" value="1"/>
</dbReference>
<protein>
    <recommendedName>
        <fullName evidence="3">16S rRNA (cytosine(967)-C(5))-methyltransferase</fullName>
        <ecNumber evidence="3">2.1.1.176</ecNumber>
    </recommendedName>
    <alternativeName>
        <fullName evidence="10">16S rRNA m5C967 methyltransferase</fullName>
    </alternativeName>
    <alternativeName>
        <fullName evidence="11">rRNA (cytosine-C(5)-)-methyltransferase RsmB</fullName>
    </alternativeName>
</protein>
<dbReference type="SUPFAM" id="SSF48013">
    <property type="entry name" value="NusB-like"/>
    <property type="match status" value="1"/>
</dbReference>
<dbReference type="RefSeq" id="WP_073184924.1">
    <property type="nucleotide sequence ID" value="NZ_FQXI01000009.1"/>
</dbReference>
<dbReference type="STRING" id="1120995.SAMN02745245_01338"/>
<keyword evidence="6 13" id="KW-0489">Methyltransferase</keyword>
<evidence type="ECO:0000256" key="1">
    <source>
        <dbReference type="ARBA" id="ARBA00002724"/>
    </source>
</evidence>
<dbReference type="InterPro" id="IPR023267">
    <property type="entry name" value="RCMT"/>
</dbReference>
<dbReference type="GO" id="GO:0008649">
    <property type="term" value="F:rRNA methyltransferase activity"/>
    <property type="evidence" value="ECO:0007669"/>
    <property type="project" value="InterPro"/>
</dbReference>
<dbReference type="Pfam" id="PF22458">
    <property type="entry name" value="RsmF-B_ferredox"/>
    <property type="match status" value="1"/>
</dbReference>
<evidence type="ECO:0000256" key="4">
    <source>
        <dbReference type="ARBA" id="ARBA00022490"/>
    </source>
</evidence>
<dbReference type="CDD" id="cd02440">
    <property type="entry name" value="AdoMet_MTases"/>
    <property type="match status" value="1"/>
</dbReference>
<evidence type="ECO:0000256" key="2">
    <source>
        <dbReference type="ARBA" id="ARBA00004496"/>
    </source>
</evidence>
<feature type="binding site" evidence="13">
    <location>
        <begin position="266"/>
        <end position="272"/>
    </location>
    <ligand>
        <name>S-adenosyl-L-methionine</name>
        <dbReference type="ChEBI" id="CHEBI:59789"/>
    </ligand>
</feature>
<feature type="binding site" evidence="13">
    <location>
        <position position="317"/>
    </location>
    <ligand>
        <name>S-adenosyl-L-methionine</name>
        <dbReference type="ChEBI" id="CHEBI:59789"/>
    </ligand>
</feature>
<dbReference type="FunFam" id="3.40.50.150:FF:000022">
    <property type="entry name" value="Ribosomal RNA small subunit methyltransferase B"/>
    <property type="match status" value="1"/>
</dbReference>
<dbReference type="Gene3D" id="3.30.70.1170">
    <property type="entry name" value="Sun protein, domain 3"/>
    <property type="match status" value="1"/>
</dbReference>
<dbReference type="Pfam" id="PF01029">
    <property type="entry name" value="NusB"/>
    <property type="match status" value="1"/>
</dbReference>
<evidence type="ECO:0000256" key="13">
    <source>
        <dbReference type="PROSITE-ProRule" id="PRU01023"/>
    </source>
</evidence>
<comment type="subcellular location">
    <subcellularLocation>
        <location evidence="2">Cytoplasm</location>
    </subcellularLocation>
</comment>
<dbReference type="OrthoDB" id="9810297at2"/>
<evidence type="ECO:0000256" key="5">
    <source>
        <dbReference type="ARBA" id="ARBA00022552"/>
    </source>
</evidence>
<sequence>MKNIRKKALFIIDNVFYKGAFLKEELLILQNSDIDKRDYKLISNITRGVIQNRTLIDYIINNNSKVRFKKIHKIILTILEMGIYQIFFLDRVPDYSIINESVKLANIYGNKGSVGFVNGLLRSVLRKKDEIVKDEFGLSELKNSDINKYLSIYYSHPQFYVDAVLKERGREFTEDLLLANNTEPPFTIRVNTLFVNREELMEKLNEKGYILKKTVLSKFGIIVENPDNIFSTEEFEKGFFYVQDEASILVSEILNPERDFKILDLCAAPGGKSASMAMLMDNMGEIISCDISKKKISKINENIKRLGIKNIKTAVNDAQVFNEDFKEKFDSVLVDAPCSGLGLYRKKPEIKWNRSYSDVLSLKEIQKDILNNASKYVKKGGAIIYSTCTLTREENEEVIYEFLSENKEFSLEKINNSDIAKLYPSTDNTDGFSIAKIKR</sequence>
<dbReference type="PRINTS" id="PR02008">
    <property type="entry name" value="RCMTFAMILY"/>
</dbReference>
<gene>
    <name evidence="15" type="ORF">SAMN02745245_01338</name>
</gene>
<comment type="similarity">
    <text evidence="13">Belongs to the class I-like SAM-binding methyltransferase superfamily. RsmB/NOP family.</text>
</comment>
<evidence type="ECO:0000256" key="7">
    <source>
        <dbReference type="ARBA" id="ARBA00022679"/>
    </source>
</evidence>
<evidence type="ECO:0000256" key="12">
    <source>
        <dbReference type="ARBA" id="ARBA00047283"/>
    </source>
</evidence>
<dbReference type="InterPro" id="IPR054728">
    <property type="entry name" value="RsmB-like_ferredoxin"/>
</dbReference>
<dbReference type="Pfam" id="PF01189">
    <property type="entry name" value="Methyltr_RsmB-F"/>
    <property type="match status" value="1"/>
</dbReference>
<evidence type="ECO:0000313" key="15">
    <source>
        <dbReference type="EMBL" id="SHH44171.1"/>
    </source>
</evidence>
<evidence type="ECO:0000256" key="8">
    <source>
        <dbReference type="ARBA" id="ARBA00022691"/>
    </source>
</evidence>
<dbReference type="PANTHER" id="PTHR22807">
    <property type="entry name" value="NOP2 YEAST -RELATED NOL1/NOP2/FMU SUN DOMAIN-CONTAINING"/>
    <property type="match status" value="1"/>
</dbReference>
<dbReference type="InterPro" id="IPR001678">
    <property type="entry name" value="MeTrfase_RsmB-F_NOP2_dom"/>
</dbReference>
<dbReference type="InterPro" id="IPR035926">
    <property type="entry name" value="NusB-like_sf"/>
</dbReference>
<dbReference type="InterPro" id="IPR006027">
    <property type="entry name" value="NusB_RsmB_TIM44"/>
</dbReference>
<dbReference type="NCBIfam" id="TIGR00563">
    <property type="entry name" value="rsmB"/>
    <property type="match status" value="1"/>
</dbReference>
<evidence type="ECO:0000259" key="14">
    <source>
        <dbReference type="PROSITE" id="PS51686"/>
    </source>
</evidence>
<keyword evidence="7 13" id="KW-0808">Transferase</keyword>
<dbReference type="PANTHER" id="PTHR22807:SF53">
    <property type="entry name" value="RIBOSOMAL RNA SMALL SUBUNIT METHYLTRANSFERASE B-RELATED"/>
    <property type="match status" value="1"/>
</dbReference>
<keyword evidence="5" id="KW-0698">rRNA processing</keyword>
<dbReference type="GO" id="GO:0005737">
    <property type="term" value="C:cytoplasm"/>
    <property type="evidence" value="ECO:0007669"/>
    <property type="project" value="UniProtKB-SubCell"/>
</dbReference>
<feature type="active site" description="Nucleophile" evidence="13">
    <location>
        <position position="388"/>
    </location>
</feature>
<keyword evidence="9 13" id="KW-0694">RNA-binding</keyword>
<evidence type="ECO:0000256" key="11">
    <source>
        <dbReference type="ARBA" id="ARBA00031088"/>
    </source>
</evidence>
<evidence type="ECO:0000256" key="10">
    <source>
        <dbReference type="ARBA" id="ARBA00030399"/>
    </source>
</evidence>
<dbReference type="Proteomes" id="UP000184032">
    <property type="component" value="Unassembled WGS sequence"/>
</dbReference>
<keyword evidence="16" id="KW-1185">Reference proteome</keyword>
<dbReference type="AlphaFoldDB" id="A0A1M5T065"/>